<dbReference type="AlphaFoldDB" id="A0A7K0EV25"/>
<comment type="caution">
    <text evidence="3">The sequence shown here is derived from an EMBL/GenBank/DDBJ whole genome shotgun (WGS) entry which is preliminary data.</text>
</comment>
<sequence length="102" mass="11742">MATNSNFRKRSSDFVNWGTIWGLIFVAIALNFYIDYRQHKTDKEVFRTQYEAKVSEADSLRAVKSQLERQLLEIKAIQNENRALTSRQQTATEAVAISAKTN</sequence>
<dbReference type="Proteomes" id="UP000441754">
    <property type="component" value="Unassembled WGS sequence"/>
</dbReference>
<evidence type="ECO:0000256" key="2">
    <source>
        <dbReference type="SAM" id="Phobius"/>
    </source>
</evidence>
<keyword evidence="2" id="KW-0472">Membrane</keyword>
<evidence type="ECO:0000313" key="3">
    <source>
        <dbReference type="EMBL" id="MRS65612.1"/>
    </source>
</evidence>
<keyword evidence="2" id="KW-1133">Transmembrane helix</keyword>
<feature type="transmembrane region" description="Helical" evidence="2">
    <location>
        <begin position="14"/>
        <end position="34"/>
    </location>
</feature>
<accession>A0A7K0EV25</accession>
<name>A0A7K0EV25_9BACT</name>
<evidence type="ECO:0000256" key="1">
    <source>
        <dbReference type="SAM" id="Coils"/>
    </source>
</evidence>
<reference evidence="3 4" key="1">
    <citation type="journal article" date="2018" name="Antonie Van Leeuwenhoek">
        <title>Larkinella terrae sp. nov., isolated from soil on Jeju Island, South Korea.</title>
        <authorList>
            <person name="Ten L.N."/>
            <person name="Jeon J."/>
            <person name="Park S.J."/>
            <person name="Park S."/>
            <person name="Lee S.Y."/>
            <person name="Kim M.K."/>
            <person name="Jung H.Y."/>
        </authorList>
    </citation>
    <scope>NUCLEOTIDE SEQUENCE [LARGE SCALE GENOMIC DNA]</scope>
    <source>
        <strain evidence="3 4">KCTC 52001</strain>
    </source>
</reference>
<dbReference type="RefSeq" id="WP_154178974.1">
    <property type="nucleotide sequence ID" value="NZ_WJXZ01000015.1"/>
</dbReference>
<keyword evidence="1" id="KW-0175">Coiled coil</keyword>
<keyword evidence="2" id="KW-0812">Transmembrane</keyword>
<dbReference type="OrthoDB" id="962661at2"/>
<protein>
    <submittedName>
        <fullName evidence="3">Uncharacterized protein</fullName>
    </submittedName>
</protein>
<feature type="coiled-coil region" evidence="1">
    <location>
        <begin position="50"/>
        <end position="94"/>
    </location>
</feature>
<keyword evidence="4" id="KW-1185">Reference proteome</keyword>
<evidence type="ECO:0000313" key="4">
    <source>
        <dbReference type="Proteomes" id="UP000441754"/>
    </source>
</evidence>
<dbReference type="EMBL" id="WJXZ01000015">
    <property type="protein sequence ID" value="MRS65612.1"/>
    <property type="molecule type" value="Genomic_DNA"/>
</dbReference>
<gene>
    <name evidence="3" type="ORF">GJJ30_30250</name>
</gene>
<proteinExistence type="predicted"/>
<organism evidence="3 4">
    <name type="scientific">Larkinella terrae</name>
    <dbReference type="NCBI Taxonomy" id="2025311"/>
    <lineage>
        <taxon>Bacteria</taxon>
        <taxon>Pseudomonadati</taxon>
        <taxon>Bacteroidota</taxon>
        <taxon>Cytophagia</taxon>
        <taxon>Cytophagales</taxon>
        <taxon>Spirosomataceae</taxon>
        <taxon>Larkinella</taxon>
    </lineage>
</organism>